<evidence type="ECO:0000313" key="2">
    <source>
        <dbReference type="Proteomes" id="UP000036681"/>
    </source>
</evidence>
<feature type="region of interest" description="Disordered" evidence="1">
    <location>
        <begin position="252"/>
        <end position="286"/>
    </location>
</feature>
<dbReference type="AlphaFoldDB" id="A0A0M3I8A2"/>
<sequence>MTTGSSKIRTRSRRSTLRQFQTRRRASSGRRRDPSIRRNHCQTNNPSSRRDMTERLPQGHRAGNVAACISSRNRNFPTTDALSAEKQVRRKATAHAVGESTSRGPTNDARAISRTVFKASRRRRMRDNAGSSSPRSSTDTQFDSKWIQDRTSLSYQRRHGSDSDPLVCSQSRRKPSTHRTVESVFLDRQPERSRETDARQQDASSWAMATARATYWVSISLTSPTRPIVIAADASNKGLGAVISHRFEMDRRRQSLTHPAPSQSNREEKLQSNREGGSRTDLRHQEKTRWTNGVVLRRHHRVTYDVLVGSEVWMRHANQLRRRSTKHEDSPADAVLKSLLDDLNARSMPLAIQVAPMDQLTVQRPTQLQLKVDDQPQLRLRLISAAQLAIDRLYNGKQAILPQDQVVYCAERVQTVFKLTKLSFVCFFAALSSKELDPVAINMPEKSRCNAAAVYVLPTSLMKTLPSYHEFDIDSYITSTDKKMRACK</sequence>
<accession>A0A0M3I8A2</accession>
<reference evidence="3" key="1">
    <citation type="submission" date="2017-02" db="UniProtKB">
        <authorList>
            <consortium name="WormBaseParasite"/>
        </authorList>
    </citation>
    <scope>IDENTIFICATION</scope>
</reference>
<feature type="region of interest" description="Disordered" evidence="1">
    <location>
        <begin position="79"/>
        <end position="203"/>
    </location>
</feature>
<feature type="compositionally biased region" description="Polar residues" evidence="1">
    <location>
        <begin position="129"/>
        <end position="155"/>
    </location>
</feature>
<feature type="compositionally biased region" description="Basic and acidic residues" evidence="1">
    <location>
        <begin position="188"/>
        <end position="200"/>
    </location>
</feature>
<evidence type="ECO:0000313" key="3">
    <source>
        <dbReference type="WBParaSite" id="ALUE_0001354301-mRNA-1"/>
    </source>
</evidence>
<dbReference type="Proteomes" id="UP000036681">
    <property type="component" value="Unplaced"/>
</dbReference>
<keyword evidence="2" id="KW-1185">Reference proteome</keyword>
<organism evidence="2 3">
    <name type="scientific">Ascaris lumbricoides</name>
    <name type="common">Giant roundworm</name>
    <dbReference type="NCBI Taxonomy" id="6252"/>
    <lineage>
        <taxon>Eukaryota</taxon>
        <taxon>Metazoa</taxon>
        <taxon>Ecdysozoa</taxon>
        <taxon>Nematoda</taxon>
        <taxon>Chromadorea</taxon>
        <taxon>Rhabditida</taxon>
        <taxon>Spirurina</taxon>
        <taxon>Ascaridomorpha</taxon>
        <taxon>Ascaridoidea</taxon>
        <taxon>Ascarididae</taxon>
        <taxon>Ascaris</taxon>
    </lineage>
</organism>
<proteinExistence type="predicted"/>
<feature type="compositionally biased region" description="Basic residues" evidence="1">
    <location>
        <begin position="8"/>
        <end position="29"/>
    </location>
</feature>
<dbReference type="WBParaSite" id="ALUE_0001354301-mRNA-1">
    <property type="protein sequence ID" value="ALUE_0001354301-mRNA-1"/>
    <property type="gene ID" value="ALUE_0001354301"/>
</dbReference>
<feature type="compositionally biased region" description="Basic and acidic residues" evidence="1">
    <location>
        <begin position="265"/>
        <end position="286"/>
    </location>
</feature>
<evidence type="ECO:0000256" key="1">
    <source>
        <dbReference type="SAM" id="MobiDB-lite"/>
    </source>
</evidence>
<feature type="region of interest" description="Disordered" evidence="1">
    <location>
        <begin position="1"/>
        <end position="57"/>
    </location>
</feature>
<protein>
    <submittedName>
        <fullName evidence="3">Reverse transcriptase/retrotransposon-derived protein RNase H-like domain-containing protein</fullName>
    </submittedName>
</protein>
<name>A0A0M3I8A2_ASCLU</name>